<reference evidence="1 2" key="1">
    <citation type="journal article" date="2023" name="Plants (Basel)">
        <title>Bridging the Gap: Combining Genomics and Transcriptomics Approaches to Understand Stylosanthes scabra, an Orphan Legume from the Brazilian Caatinga.</title>
        <authorList>
            <person name="Ferreira-Neto J.R.C."/>
            <person name="da Silva M.D."/>
            <person name="Binneck E."/>
            <person name="de Melo N.F."/>
            <person name="da Silva R.H."/>
            <person name="de Melo A.L.T.M."/>
            <person name="Pandolfi V."/>
            <person name="Bustamante F.O."/>
            <person name="Brasileiro-Vidal A.C."/>
            <person name="Benko-Iseppon A.M."/>
        </authorList>
    </citation>
    <scope>NUCLEOTIDE SEQUENCE [LARGE SCALE GENOMIC DNA]</scope>
    <source>
        <tissue evidence="1">Leaves</tissue>
    </source>
</reference>
<organism evidence="1 2">
    <name type="scientific">Stylosanthes scabra</name>
    <dbReference type="NCBI Taxonomy" id="79078"/>
    <lineage>
        <taxon>Eukaryota</taxon>
        <taxon>Viridiplantae</taxon>
        <taxon>Streptophyta</taxon>
        <taxon>Embryophyta</taxon>
        <taxon>Tracheophyta</taxon>
        <taxon>Spermatophyta</taxon>
        <taxon>Magnoliopsida</taxon>
        <taxon>eudicotyledons</taxon>
        <taxon>Gunneridae</taxon>
        <taxon>Pentapetalae</taxon>
        <taxon>rosids</taxon>
        <taxon>fabids</taxon>
        <taxon>Fabales</taxon>
        <taxon>Fabaceae</taxon>
        <taxon>Papilionoideae</taxon>
        <taxon>50 kb inversion clade</taxon>
        <taxon>dalbergioids sensu lato</taxon>
        <taxon>Dalbergieae</taxon>
        <taxon>Pterocarpus clade</taxon>
        <taxon>Stylosanthes</taxon>
    </lineage>
</organism>
<dbReference type="Proteomes" id="UP001341840">
    <property type="component" value="Unassembled WGS sequence"/>
</dbReference>
<sequence length="103" mass="12117">MLNPRDGNEIKQCRQVQVLRASNLRSHCIYILNINVNISNLIYENFPPCFLLYKFWNANECECYCFGVFLEIPLWDVNNTLAKRAFSSSPVPRRINFSVLRRS</sequence>
<name>A0ABU6X2H6_9FABA</name>
<evidence type="ECO:0000313" key="2">
    <source>
        <dbReference type="Proteomes" id="UP001341840"/>
    </source>
</evidence>
<proteinExistence type="predicted"/>
<dbReference type="EMBL" id="JASCZI010211469">
    <property type="protein sequence ID" value="MED6192346.1"/>
    <property type="molecule type" value="Genomic_DNA"/>
</dbReference>
<protein>
    <submittedName>
        <fullName evidence="1">Uncharacterized protein</fullName>
    </submittedName>
</protein>
<evidence type="ECO:0000313" key="1">
    <source>
        <dbReference type="EMBL" id="MED6192346.1"/>
    </source>
</evidence>
<gene>
    <name evidence="1" type="ORF">PIB30_009155</name>
</gene>
<keyword evidence="2" id="KW-1185">Reference proteome</keyword>
<comment type="caution">
    <text evidence="1">The sequence shown here is derived from an EMBL/GenBank/DDBJ whole genome shotgun (WGS) entry which is preliminary data.</text>
</comment>
<accession>A0ABU6X2H6</accession>